<dbReference type="GO" id="GO:0051707">
    <property type="term" value="P:response to other organism"/>
    <property type="evidence" value="ECO:0007669"/>
    <property type="project" value="UniProtKB-ARBA"/>
</dbReference>
<proteinExistence type="inferred from homology"/>
<dbReference type="Gene3D" id="3.40.50.300">
    <property type="entry name" value="P-loop containing nucleotide triphosphate hydrolases"/>
    <property type="match status" value="1"/>
</dbReference>
<evidence type="ECO:0000256" key="5">
    <source>
        <dbReference type="ARBA" id="ARBA00022821"/>
    </source>
</evidence>
<feature type="domain" description="NB-ARC" evidence="7">
    <location>
        <begin position="206"/>
        <end position="365"/>
    </location>
</feature>
<dbReference type="KEGG" id="pda:120112450"/>
<dbReference type="GeneID" id="120112450"/>
<dbReference type="Gene3D" id="3.80.10.10">
    <property type="entry name" value="Ribonuclease Inhibitor"/>
    <property type="match status" value="3"/>
</dbReference>
<keyword evidence="3" id="KW-0677">Repeat</keyword>
<gene>
    <name evidence="12" type="primary">LOC120112450</name>
</gene>
<dbReference type="SUPFAM" id="SSF52540">
    <property type="entry name" value="P-loop containing nucleoside triphosphate hydrolases"/>
    <property type="match status" value="1"/>
</dbReference>
<dbReference type="FunFam" id="3.40.50.300:FF:001091">
    <property type="entry name" value="Probable disease resistance protein At1g61300"/>
    <property type="match status" value="1"/>
</dbReference>
<dbReference type="GO" id="GO:0006952">
    <property type="term" value="P:defense response"/>
    <property type="evidence" value="ECO:0007669"/>
    <property type="project" value="UniProtKB-KW"/>
</dbReference>
<dbReference type="InterPro" id="IPR002182">
    <property type="entry name" value="NB-ARC"/>
</dbReference>
<evidence type="ECO:0000259" key="10">
    <source>
        <dbReference type="Pfam" id="PF25019"/>
    </source>
</evidence>
<evidence type="ECO:0000256" key="3">
    <source>
        <dbReference type="ARBA" id="ARBA00022737"/>
    </source>
</evidence>
<reference evidence="12" key="2">
    <citation type="submission" date="2025-08" db="UniProtKB">
        <authorList>
            <consortium name="RefSeq"/>
        </authorList>
    </citation>
    <scope>IDENTIFICATION</scope>
    <source>
        <tissue evidence="12">Young leaves</tissue>
    </source>
</reference>
<dbReference type="PANTHER" id="PTHR36766:SF40">
    <property type="entry name" value="DISEASE RESISTANCE PROTEIN RGA3"/>
    <property type="match status" value="1"/>
</dbReference>
<dbReference type="Pfam" id="PF00931">
    <property type="entry name" value="NB-ARC"/>
    <property type="match status" value="1"/>
</dbReference>
<keyword evidence="4" id="KW-0547">Nucleotide-binding</keyword>
<name>A0A8B9AN71_PHODC</name>
<organism evidence="11 12">
    <name type="scientific">Phoenix dactylifera</name>
    <name type="common">Date palm</name>
    <dbReference type="NCBI Taxonomy" id="42345"/>
    <lineage>
        <taxon>Eukaryota</taxon>
        <taxon>Viridiplantae</taxon>
        <taxon>Streptophyta</taxon>
        <taxon>Embryophyta</taxon>
        <taxon>Tracheophyta</taxon>
        <taxon>Spermatophyta</taxon>
        <taxon>Magnoliopsida</taxon>
        <taxon>Liliopsida</taxon>
        <taxon>Arecaceae</taxon>
        <taxon>Coryphoideae</taxon>
        <taxon>Phoeniceae</taxon>
        <taxon>Phoenix</taxon>
    </lineage>
</organism>
<dbReference type="InterPro" id="IPR001611">
    <property type="entry name" value="Leu-rich_rpt"/>
</dbReference>
<evidence type="ECO:0000313" key="12">
    <source>
        <dbReference type="RefSeq" id="XP_038987830.1"/>
    </source>
</evidence>
<dbReference type="Gene3D" id="1.10.8.430">
    <property type="entry name" value="Helical domain of apoptotic protease-activating factors"/>
    <property type="match status" value="1"/>
</dbReference>
<dbReference type="PANTHER" id="PTHR36766">
    <property type="entry name" value="PLANT BROAD-SPECTRUM MILDEW RESISTANCE PROTEIN RPW8"/>
    <property type="match status" value="1"/>
</dbReference>
<feature type="domain" description="Disease resistance N-terminal" evidence="8">
    <location>
        <begin position="16"/>
        <end position="102"/>
    </location>
</feature>
<dbReference type="RefSeq" id="XP_038987830.1">
    <property type="nucleotide sequence ID" value="XM_039131902.1"/>
</dbReference>
<evidence type="ECO:0000256" key="6">
    <source>
        <dbReference type="ARBA" id="ARBA00022840"/>
    </source>
</evidence>
<dbReference type="Pfam" id="PF23559">
    <property type="entry name" value="WHD_DRP"/>
    <property type="match status" value="1"/>
</dbReference>
<comment type="similarity">
    <text evidence="1">Belongs to the disease resistance NB-LRR family.</text>
</comment>
<accession>A0A8B9AN71</accession>
<dbReference type="Gene3D" id="1.10.10.10">
    <property type="entry name" value="Winged helix-like DNA-binding domain superfamily/Winged helix DNA-binding domain"/>
    <property type="match status" value="1"/>
</dbReference>
<keyword evidence="5" id="KW-0611">Plant defense</keyword>
<dbReference type="PRINTS" id="PR00364">
    <property type="entry name" value="DISEASERSIST"/>
</dbReference>
<evidence type="ECO:0000256" key="4">
    <source>
        <dbReference type="ARBA" id="ARBA00022741"/>
    </source>
</evidence>
<dbReference type="GO" id="GO:0005524">
    <property type="term" value="F:ATP binding"/>
    <property type="evidence" value="ECO:0007669"/>
    <property type="project" value="UniProtKB-KW"/>
</dbReference>
<keyword evidence="11" id="KW-1185">Reference proteome</keyword>
<sequence length="1180" mass="134699">MEALLSVGGSIASAVLDNLVSQVTSDAIQQFERHSGLQDDLRKLRTIMLRTRFILKSAEKRRTKDDDLAQILQELKDTAYDAEDLLDEFEYQVLRQNAKSQENQRGSFLSSSFTLARNVFNRDGDAVAKVREVMGRLDSIANDMEKVFRLLDLDDEGKKYQRSARRETSSFLTEPEVFGREKEKEQVIKLLLNSEDATEPGDDLIRVCSKRQKKDSISVLPVAGIGGIGKTTLTQLIYNDPKVNGYFDLKIWVCVSDNFDVKRLTKEIIGERLCDHLNLNRLQEILKEKIMSKRFLLVLDDIWNDDCNEWHRLCAPLRSGLQGSKILITTRSQKVAKMMGTMEAVFLKGLANDAYWEFFRRQAFGSQNPKEHPELEAIGRKIAEGLRGSPLAAKTLGGLLNLDLDERRWRTIMDSKIWQLKQGEDDIMPVLQFSYQYLPGYLKQCVAYCSVFSKDYAYTKDQLVQVWMAQGFIVPQGNVRIEEVGSEYFHDLLGRSFFQHSRKDVYVMHDLIHDLVQSVSVDVHVRIEDGKWPEIPSRLRHLSISTKNLEPSKLMDFGKYKNLRTLVFDNVYDTNFCFVLDCLFTVSTKIRVLKLWSYRIKELPENIGNLKHLRYLDISSTNIRRLPESLCNLYNLQVLNISGCPIENFPTCVTNLVKLRELKADEDTICKLADIGKLTSLQELRVFKVVKQRGHKIEELKDMIQLHGRICIKNLESIESKEEASQAKLNNKQCLDELALVWNIDRGISSGNDDEVLEGLKPHSNLRRLEIRNYGGVRFPSWLEPQSLKNLKAICLENMQSCAQLPSLVQLPLLEILRITNCPTLRGLACLPPSLRELSLENVGIDMLPESWDGDHGFTDESSMTQHSRSSSRTSSISHMRICRCPNLVNLEQWLLSHHLPAIRFLRIIDCQKVVRLPMERFKDFLSLEYLTIMDCPLLPSPVQLILPSSLQELTLDSCGHLDESLPGCLHSLTSLTWLKLNRCPHVTSLPGEVLGHMIALRVLIIRDCGELRSLGNLRALRSLETLHIGRCPRLTVLANEEEQGEGSARLLFLHTDDTALVKVLFSTITPPSLEALEIIDSTELILFAGEEQLWLQGLKSLRWLRLVNCNNLQSLPTELQSLSTLRLLEITNCPEIRSLPEKGLPSSLEKLHFDNCHPVLTAQLQSHREMMKKSHNVIS</sequence>
<dbReference type="InterPro" id="IPR032675">
    <property type="entry name" value="LRR_dom_sf"/>
</dbReference>
<evidence type="ECO:0000256" key="1">
    <source>
        <dbReference type="ARBA" id="ARBA00008894"/>
    </source>
</evidence>
<evidence type="ECO:0000259" key="9">
    <source>
        <dbReference type="Pfam" id="PF23559"/>
    </source>
</evidence>
<dbReference type="InterPro" id="IPR056789">
    <property type="entry name" value="LRR_R13L1-DRL21"/>
</dbReference>
<reference evidence="11" key="1">
    <citation type="journal article" date="2019" name="Nat. Commun.">
        <title>Genome-wide association mapping of date palm fruit traits.</title>
        <authorList>
            <person name="Hazzouri K.M."/>
            <person name="Gros-Balthazard M."/>
            <person name="Flowers J.M."/>
            <person name="Copetti D."/>
            <person name="Lemansour A."/>
            <person name="Lebrun M."/>
            <person name="Masmoudi K."/>
            <person name="Ferrand S."/>
            <person name="Dhar M.I."/>
            <person name="Fresquez Z.A."/>
            <person name="Rosas U."/>
            <person name="Zhang J."/>
            <person name="Talag J."/>
            <person name="Lee S."/>
            <person name="Kudrna D."/>
            <person name="Powell R.F."/>
            <person name="Leitch I.J."/>
            <person name="Krueger R.R."/>
            <person name="Wing R.A."/>
            <person name="Amiri K.M.A."/>
            <person name="Purugganan M.D."/>
        </authorList>
    </citation>
    <scope>NUCLEOTIDE SEQUENCE [LARGE SCALE GENOMIC DNA]</scope>
    <source>
        <strain evidence="11">cv. Khalas</strain>
    </source>
</reference>
<keyword evidence="2" id="KW-0433">Leucine-rich repeat</keyword>
<keyword evidence="6" id="KW-0067">ATP-binding</keyword>
<dbReference type="InterPro" id="IPR042197">
    <property type="entry name" value="Apaf_helical"/>
</dbReference>
<dbReference type="Pfam" id="PF18052">
    <property type="entry name" value="Rx_N"/>
    <property type="match status" value="1"/>
</dbReference>
<dbReference type="Gene3D" id="1.20.5.4130">
    <property type="match status" value="1"/>
</dbReference>
<dbReference type="InterPro" id="IPR041118">
    <property type="entry name" value="Rx_N"/>
</dbReference>
<dbReference type="SUPFAM" id="SSF52058">
    <property type="entry name" value="L domain-like"/>
    <property type="match status" value="2"/>
</dbReference>
<evidence type="ECO:0000259" key="7">
    <source>
        <dbReference type="Pfam" id="PF00931"/>
    </source>
</evidence>
<feature type="domain" description="Disease resistance protein winged helix" evidence="9">
    <location>
        <begin position="451"/>
        <end position="516"/>
    </location>
</feature>
<dbReference type="Pfam" id="PF25019">
    <property type="entry name" value="LRR_R13L1-DRL21"/>
    <property type="match status" value="1"/>
</dbReference>
<evidence type="ECO:0000259" key="8">
    <source>
        <dbReference type="Pfam" id="PF18052"/>
    </source>
</evidence>
<dbReference type="InterPro" id="IPR027417">
    <property type="entry name" value="P-loop_NTPase"/>
</dbReference>
<evidence type="ECO:0000256" key="2">
    <source>
        <dbReference type="ARBA" id="ARBA00022614"/>
    </source>
</evidence>
<dbReference type="InterPro" id="IPR036388">
    <property type="entry name" value="WH-like_DNA-bd_sf"/>
</dbReference>
<dbReference type="Pfam" id="PF13855">
    <property type="entry name" value="LRR_8"/>
    <property type="match status" value="1"/>
</dbReference>
<dbReference type="AlphaFoldDB" id="A0A8B9AN71"/>
<evidence type="ECO:0000313" key="11">
    <source>
        <dbReference type="Proteomes" id="UP000228380"/>
    </source>
</evidence>
<dbReference type="OrthoDB" id="615805at2759"/>
<dbReference type="InterPro" id="IPR058922">
    <property type="entry name" value="WHD_DRP"/>
</dbReference>
<dbReference type="Proteomes" id="UP000228380">
    <property type="component" value="Chromosome 11"/>
</dbReference>
<dbReference type="GO" id="GO:0043531">
    <property type="term" value="F:ADP binding"/>
    <property type="evidence" value="ECO:0007669"/>
    <property type="project" value="InterPro"/>
</dbReference>
<protein>
    <submittedName>
        <fullName evidence="12">Disease resistance protein RGA2-like</fullName>
    </submittedName>
</protein>
<feature type="domain" description="R13L1/DRL21-like LRR repeat region" evidence="10">
    <location>
        <begin position="697"/>
        <end position="822"/>
    </location>
</feature>